<comment type="caution">
    <text evidence="3">The sequence shown here is derived from an EMBL/GenBank/DDBJ whole genome shotgun (WGS) entry which is preliminary data.</text>
</comment>
<sequence length="343" mass="38940">MGRPTARVDRRRRRPPSSTSFGSASNDCPAKFTAYARRVGAVPLIVATTCLLSILIQVAFRNTPHTSEEMIQKFHNDYVNARSMKQRRSLLQVRDGEQDAFDPENGVISENLWRRQLSVVRTENTLAVKRKEERMKLRADERRARFGEKHWAGRITKELSDEFGADSGRPMKRMAIIPRYTDKHHFEDCVGTTIEECQVIIDAYVQAHPEDFNNQTTLLMDIRKVRELTDESYYKVVLRTNIAGTHVYGIFDDGVVHYPWQWVVNNVPTEIGPWDCDDGGNMMSPAECCTLIQNDVTSMDDQGNFLACFVEEPVGGPNNPERQDRAIVVTDGAGKVVRAPIAH</sequence>
<reference evidence="3 4" key="1">
    <citation type="journal article" date="2012" name="Genome Biol.">
        <title>Genome and low-iron response of an oceanic diatom adapted to chronic iron limitation.</title>
        <authorList>
            <person name="Lommer M."/>
            <person name="Specht M."/>
            <person name="Roy A.S."/>
            <person name="Kraemer L."/>
            <person name="Andreson R."/>
            <person name="Gutowska M.A."/>
            <person name="Wolf J."/>
            <person name="Bergner S.V."/>
            <person name="Schilhabel M.B."/>
            <person name="Klostermeier U.C."/>
            <person name="Beiko R.G."/>
            <person name="Rosenstiel P."/>
            <person name="Hippler M."/>
            <person name="Laroche J."/>
        </authorList>
    </citation>
    <scope>NUCLEOTIDE SEQUENCE [LARGE SCALE GENOMIC DNA]</scope>
    <source>
        <strain evidence="3 4">CCMP1005</strain>
    </source>
</reference>
<dbReference type="EMBL" id="AGNL01048518">
    <property type="protein sequence ID" value="EJK45436.1"/>
    <property type="molecule type" value="Genomic_DNA"/>
</dbReference>
<accession>K0R960</accession>
<evidence type="ECO:0000256" key="2">
    <source>
        <dbReference type="SAM" id="Phobius"/>
    </source>
</evidence>
<keyword evidence="2" id="KW-0812">Transmembrane</keyword>
<protein>
    <submittedName>
        <fullName evidence="3">Uncharacterized protein</fullName>
    </submittedName>
</protein>
<proteinExistence type="predicted"/>
<dbReference type="OrthoDB" id="10450330at2759"/>
<keyword evidence="2" id="KW-0472">Membrane</keyword>
<evidence type="ECO:0000256" key="1">
    <source>
        <dbReference type="SAM" id="MobiDB-lite"/>
    </source>
</evidence>
<dbReference type="eggNOG" id="ENOG502TDGH">
    <property type="taxonomic scope" value="Eukaryota"/>
</dbReference>
<name>K0R960_THAOC</name>
<feature type="transmembrane region" description="Helical" evidence="2">
    <location>
        <begin position="41"/>
        <end position="60"/>
    </location>
</feature>
<organism evidence="3 4">
    <name type="scientific">Thalassiosira oceanica</name>
    <name type="common">Marine diatom</name>
    <dbReference type="NCBI Taxonomy" id="159749"/>
    <lineage>
        <taxon>Eukaryota</taxon>
        <taxon>Sar</taxon>
        <taxon>Stramenopiles</taxon>
        <taxon>Ochrophyta</taxon>
        <taxon>Bacillariophyta</taxon>
        <taxon>Coscinodiscophyceae</taxon>
        <taxon>Thalassiosirophycidae</taxon>
        <taxon>Thalassiosirales</taxon>
        <taxon>Thalassiosiraceae</taxon>
        <taxon>Thalassiosira</taxon>
    </lineage>
</organism>
<evidence type="ECO:0000313" key="3">
    <source>
        <dbReference type="EMBL" id="EJK45436.1"/>
    </source>
</evidence>
<evidence type="ECO:0000313" key="4">
    <source>
        <dbReference type="Proteomes" id="UP000266841"/>
    </source>
</evidence>
<keyword evidence="4" id="KW-1185">Reference proteome</keyword>
<dbReference type="Proteomes" id="UP000266841">
    <property type="component" value="Unassembled WGS sequence"/>
</dbReference>
<dbReference type="AlphaFoldDB" id="K0R960"/>
<feature type="region of interest" description="Disordered" evidence="1">
    <location>
        <begin position="1"/>
        <end position="25"/>
    </location>
</feature>
<keyword evidence="2" id="KW-1133">Transmembrane helix</keyword>
<gene>
    <name evidence="3" type="ORF">THAOC_35946</name>
</gene>